<feature type="active site" description="Proton donor" evidence="2">
    <location>
        <position position="37"/>
    </location>
</feature>
<protein>
    <recommendedName>
        <fullName evidence="2">RNA 2',3'-cyclic phosphodiesterase</fullName>
        <shortName evidence="2">RNA 2',3'-CPDase</shortName>
        <ecNumber evidence="2">3.1.4.58</ecNumber>
    </recommendedName>
</protein>
<evidence type="ECO:0000256" key="2">
    <source>
        <dbReference type="HAMAP-Rule" id="MF_01940"/>
    </source>
</evidence>
<keyword evidence="4" id="KW-1185">Reference proteome</keyword>
<dbReference type="Proteomes" id="UP000244060">
    <property type="component" value="Unassembled WGS sequence"/>
</dbReference>
<dbReference type="NCBIfam" id="TIGR02258">
    <property type="entry name" value="2_5_ligase"/>
    <property type="match status" value="1"/>
</dbReference>
<gene>
    <name evidence="3" type="ORF">C8J28_104200</name>
</gene>
<feature type="short sequence motif" description="HXTX 2" evidence="2">
    <location>
        <begin position="120"/>
        <end position="123"/>
    </location>
</feature>
<comment type="caution">
    <text evidence="3">The sequence shown here is derived from an EMBL/GenBank/DDBJ whole genome shotgun (WGS) entry which is preliminary data.</text>
</comment>
<keyword evidence="3" id="KW-0436">Ligase</keyword>
<organism evidence="3 4">
    <name type="scientific">Cereibacter azotoformans</name>
    <dbReference type="NCBI Taxonomy" id="43057"/>
    <lineage>
        <taxon>Bacteria</taxon>
        <taxon>Pseudomonadati</taxon>
        <taxon>Pseudomonadota</taxon>
        <taxon>Alphaproteobacteria</taxon>
        <taxon>Rhodobacterales</taxon>
        <taxon>Paracoccaceae</taxon>
        <taxon>Cereibacter</taxon>
    </lineage>
</organism>
<comment type="similarity">
    <text evidence="2">Belongs to the 2H phosphoesterase superfamily. ThpR family.</text>
</comment>
<feature type="short sequence motif" description="HXTX 1" evidence="2">
    <location>
        <begin position="37"/>
        <end position="40"/>
    </location>
</feature>
<keyword evidence="1 2" id="KW-0378">Hydrolase</keyword>
<sequence length="183" mass="19901">MIRAFVAIPLPEAIRSALVLQQFLLPLPRKIEPENLHLTLLFLGEVPGPVLEAAHEGLAGIVMPPFRLEIAGLGLFGGDRPRAAWAGVTASAPLERLQAKVERAARVAGIAPERRRFRPHVTLGRFSPPPPEERMRLERAVAGGAASQAGAFDVTRFVLYRSFLGPKGARYEELAEYPLNGGQ</sequence>
<dbReference type="HAMAP" id="MF_01940">
    <property type="entry name" value="RNA_CPDase"/>
    <property type="match status" value="1"/>
</dbReference>
<dbReference type="EMBL" id="QAOT01000004">
    <property type="protein sequence ID" value="PTR19715.1"/>
    <property type="molecule type" value="Genomic_DNA"/>
</dbReference>
<dbReference type="Pfam" id="PF13563">
    <property type="entry name" value="2_5_RNA_ligase2"/>
    <property type="match status" value="1"/>
</dbReference>
<accession>A0A2T5KBC4</accession>
<dbReference type="AlphaFoldDB" id="A0A2T5KBC4"/>
<proteinExistence type="inferred from homology"/>
<comment type="catalytic activity">
    <reaction evidence="2">
        <text>a 3'-end 2',3'-cyclophospho-ribonucleotide-RNA + H2O = a 3'-end 2'-phospho-ribonucleotide-RNA + H(+)</text>
        <dbReference type="Rhea" id="RHEA:11828"/>
        <dbReference type="Rhea" id="RHEA-COMP:10464"/>
        <dbReference type="Rhea" id="RHEA-COMP:17353"/>
        <dbReference type="ChEBI" id="CHEBI:15377"/>
        <dbReference type="ChEBI" id="CHEBI:15378"/>
        <dbReference type="ChEBI" id="CHEBI:83064"/>
        <dbReference type="ChEBI" id="CHEBI:173113"/>
        <dbReference type="EC" id="3.1.4.58"/>
    </reaction>
</comment>
<feature type="active site" description="Proton acceptor" evidence="2">
    <location>
        <position position="120"/>
    </location>
</feature>
<evidence type="ECO:0000256" key="1">
    <source>
        <dbReference type="ARBA" id="ARBA00022801"/>
    </source>
</evidence>
<dbReference type="InterPro" id="IPR009097">
    <property type="entry name" value="Cyclic_Pdiesterase"/>
</dbReference>
<dbReference type="OrthoDB" id="9793819at2"/>
<dbReference type="PANTHER" id="PTHR35561">
    <property type="entry name" value="RNA 2',3'-CYCLIC PHOSPHODIESTERASE"/>
    <property type="match status" value="1"/>
</dbReference>
<dbReference type="RefSeq" id="WP_108220553.1">
    <property type="nucleotide sequence ID" value="NZ_CP090021.1"/>
</dbReference>
<dbReference type="PANTHER" id="PTHR35561:SF1">
    <property type="entry name" value="RNA 2',3'-CYCLIC PHOSPHODIESTERASE"/>
    <property type="match status" value="1"/>
</dbReference>
<dbReference type="GO" id="GO:0016874">
    <property type="term" value="F:ligase activity"/>
    <property type="evidence" value="ECO:0007669"/>
    <property type="project" value="UniProtKB-KW"/>
</dbReference>
<evidence type="ECO:0000313" key="3">
    <source>
        <dbReference type="EMBL" id="PTR19715.1"/>
    </source>
</evidence>
<dbReference type="GO" id="GO:0004113">
    <property type="term" value="F:2',3'-cyclic-nucleotide 3'-phosphodiesterase activity"/>
    <property type="evidence" value="ECO:0007669"/>
    <property type="project" value="InterPro"/>
</dbReference>
<comment type="function">
    <text evidence="2">Hydrolyzes RNA 2',3'-cyclic phosphodiester to an RNA 2'-phosphomonoester.</text>
</comment>
<dbReference type="SUPFAM" id="SSF55144">
    <property type="entry name" value="LigT-like"/>
    <property type="match status" value="1"/>
</dbReference>
<name>A0A2T5KBC4_9RHOB</name>
<reference evidence="3 4" key="1">
    <citation type="submission" date="2018-04" db="EMBL/GenBank/DDBJ databases">
        <title>Genomic Encyclopedia of Type Strains, Phase III (KMG-III): the genomes of soil and plant-associated and newly described type strains.</title>
        <authorList>
            <person name="Whitman W."/>
        </authorList>
    </citation>
    <scope>NUCLEOTIDE SEQUENCE [LARGE SCALE GENOMIC DNA]</scope>
    <source>
        <strain evidence="3 4">KA25</strain>
    </source>
</reference>
<dbReference type="Gene3D" id="3.90.1140.10">
    <property type="entry name" value="Cyclic phosphodiesterase"/>
    <property type="match status" value="1"/>
</dbReference>
<evidence type="ECO:0000313" key="4">
    <source>
        <dbReference type="Proteomes" id="UP000244060"/>
    </source>
</evidence>
<dbReference type="GO" id="GO:0008664">
    <property type="term" value="F:RNA 2',3'-cyclic 3'-phosphodiesterase activity"/>
    <property type="evidence" value="ECO:0007669"/>
    <property type="project" value="UniProtKB-EC"/>
</dbReference>
<dbReference type="EC" id="3.1.4.58" evidence="2"/>
<dbReference type="InterPro" id="IPR004175">
    <property type="entry name" value="RNA_CPDase"/>
</dbReference>